<dbReference type="Gene3D" id="3.40.50.720">
    <property type="entry name" value="NAD(P)-binding Rossmann-like Domain"/>
    <property type="match status" value="2"/>
</dbReference>
<keyword evidence="3" id="KW-0520">NAD</keyword>
<comment type="similarity">
    <text evidence="1 4">Belongs to the D-isomer specific 2-hydroxyacid dehydrogenase family.</text>
</comment>
<dbReference type="Proteomes" id="UP001611548">
    <property type="component" value="Unassembled WGS sequence"/>
</dbReference>
<evidence type="ECO:0000259" key="6">
    <source>
        <dbReference type="Pfam" id="PF02826"/>
    </source>
</evidence>
<protein>
    <submittedName>
        <fullName evidence="7">Hydroxyacid dehydrogenase</fullName>
    </submittedName>
</protein>
<dbReference type="PANTHER" id="PTHR10996:SF178">
    <property type="entry name" value="2-HYDROXYACID DEHYDROGENASE YGL185C-RELATED"/>
    <property type="match status" value="1"/>
</dbReference>
<dbReference type="SUPFAM" id="SSF52283">
    <property type="entry name" value="Formate/glycerate dehydrogenase catalytic domain-like"/>
    <property type="match status" value="1"/>
</dbReference>
<organism evidence="7 8">
    <name type="scientific">Streptomyces pathocidini</name>
    <dbReference type="NCBI Taxonomy" id="1650571"/>
    <lineage>
        <taxon>Bacteria</taxon>
        <taxon>Bacillati</taxon>
        <taxon>Actinomycetota</taxon>
        <taxon>Actinomycetes</taxon>
        <taxon>Kitasatosporales</taxon>
        <taxon>Streptomycetaceae</taxon>
        <taxon>Streptomyces</taxon>
    </lineage>
</organism>
<evidence type="ECO:0000256" key="3">
    <source>
        <dbReference type="ARBA" id="ARBA00023027"/>
    </source>
</evidence>
<feature type="domain" description="D-isomer specific 2-hydroxyacid dehydrogenase catalytic" evidence="5">
    <location>
        <begin position="42"/>
        <end position="327"/>
    </location>
</feature>
<dbReference type="EMBL" id="JBIRWE010000001">
    <property type="protein sequence ID" value="MFI1963148.1"/>
    <property type="molecule type" value="Genomic_DNA"/>
</dbReference>
<evidence type="ECO:0000256" key="2">
    <source>
        <dbReference type="ARBA" id="ARBA00023002"/>
    </source>
</evidence>
<dbReference type="RefSeq" id="WP_055471628.1">
    <property type="nucleotide sequence ID" value="NZ_JBIRWE010000001.1"/>
</dbReference>
<dbReference type="InterPro" id="IPR029753">
    <property type="entry name" value="D-isomer_DH_CS"/>
</dbReference>
<dbReference type="InterPro" id="IPR006140">
    <property type="entry name" value="D-isomer_DH_NAD-bd"/>
</dbReference>
<evidence type="ECO:0000313" key="7">
    <source>
        <dbReference type="EMBL" id="MFI1963148.1"/>
    </source>
</evidence>
<evidence type="ECO:0000259" key="5">
    <source>
        <dbReference type="Pfam" id="PF00389"/>
    </source>
</evidence>
<gene>
    <name evidence="7" type="ORF">ACH429_03245</name>
</gene>
<dbReference type="CDD" id="cd12167">
    <property type="entry name" value="2-Hacid_dh_8"/>
    <property type="match status" value="1"/>
</dbReference>
<comment type="caution">
    <text evidence="7">The sequence shown here is derived from an EMBL/GenBank/DDBJ whole genome shotgun (WGS) entry which is preliminary data.</text>
</comment>
<keyword evidence="8" id="KW-1185">Reference proteome</keyword>
<keyword evidence="2 4" id="KW-0560">Oxidoreductase</keyword>
<accession>A0ABW7UQS2</accession>
<evidence type="ECO:0000313" key="8">
    <source>
        <dbReference type="Proteomes" id="UP001611548"/>
    </source>
</evidence>
<dbReference type="Pfam" id="PF02826">
    <property type="entry name" value="2-Hacid_dh_C"/>
    <property type="match status" value="1"/>
</dbReference>
<dbReference type="InterPro" id="IPR050223">
    <property type="entry name" value="D-isomer_2-hydroxyacid_DH"/>
</dbReference>
<dbReference type="PROSITE" id="PS00670">
    <property type="entry name" value="D_2_HYDROXYACID_DH_2"/>
    <property type="match status" value="1"/>
</dbReference>
<feature type="domain" description="D-isomer specific 2-hydroxyacid dehydrogenase NAD-binding" evidence="6">
    <location>
        <begin position="123"/>
        <end position="296"/>
    </location>
</feature>
<evidence type="ECO:0000256" key="4">
    <source>
        <dbReference type="RuleBase" id="RU003719"/>
    </source>
</evidence>
<dbReference type="SUPFAM" id="SSF51735">
    <property type="entry name" value="NAD(P)-binding Rossmann-fold domains"/>
    <property type="match status" value="1"/>
</dbReference>
<reference evidence="7 8" key="1">
    <citation type="submission" date="2024-10" db="EMBL/GenBank/DDBJ databases">
        <title>The Natural Products Discovery Center: Release of the First 8490 Sequenced Strains for Exploring Actinobacteria Biosynthetic Diversity.</title>
        <authorList>
            <person name="Kalkreuter E."/>
            <person name="Kautsar S.A."/>
            <person name="Yang D."/>
            <person name="Bader C.D."/>
            <person name="Teijaro C.N."/>
            <person name="Fluegel L."/>
            <person name="Davis C.M."/>
            <person name="Simpson J.R."/>
            <person name="Lauterbach L."/>
            <person name="Steele A.D."/>
            <person name="Gui C."/>
            <person name="Meng S."/>
            <person name="Li G."/>
            <person name="Viehrig K."/>
            <person name="Ye F."/>
            <person name="Su P."/>
            <person name="Kiefer A.F."/>
            <person name="Nichols A."/>
            <person name="Cepeda A.J."/>
            <person name="Yan W."/>
            <person name="Fan B."/>
            <person name="Jiang Y."/>
            <person name="Adhikari A."/>
            <person name="Zheng C.-J."/>
            <person name="Schuster L."/>
            <person name="Cowan T.M."/>
            <person name="Smanski M.J."/>
            <person name="Chevrette M.G."/>
            <person name="De Carvalho L.P.S."/>
            <person name="Shen B."/>
        </authorList>
    </citation>
    <scope>NUCLEOTIDE SEQUENCE [LARGE SCALE GENOMIC DNA]</scope>
    <source>
        <strain evidence="7 8">NPDC020327</strain>
    </source>
</reference>
<name>A0ABW7UQS2_9ACTN</name>
<sequence length="336" mass="35705">MPGRTTTAVLACDPEVLNGVFPAEVIARLEQCVTLADAEPLDDFSTPRAKEALAQVEVLVTSWGCPPIDAAVLAAAPRLRAVVHAAGSVKFHVGEEVFARGIVVSSAAEANARPVAEYTVAMCVLAAKRSFALAHAYAAGEPQHSYSPDRSPSLDGATVGVIGASRTGRLVIGMLAAYRTRILVHDPYLGADEARELGVETVGLDELCRAADIVTVHAPEIPETRHLIDDRRLGLMRDGAVLINTARGSLVDTEALVRHCAAGRIDAVLDVTDPEPLPPGHPLLHLPNVMVTPHVAGSQGREVRRLGEYAVAEVERFLGGRELRGRVEPDHLARLA</sequence>
<dbReference type="PANTHER" id="PTHR10996">
    <property type="entry name" value="2-HYDROXYACID DEHYDROGENASE-RELATED"/>
    <property type="match status" value="1"/>
</dbReference>
<dbReference type="Pfam" id="PF00389">
    <property type="entry name" value="2-Hacid_dh"/>
    <property type="match status" value="1"/>
</dbReference>
<proteinExistence type="inferred from homology"/>
<dbReference type="PROSITE" id="PS00671">
    <property type="entry name" value="D_2_HYDROXYACID_DH_3"/>
    <property type="match status" value="1"/>
</dbReference>
<evidence type="ECO:0000256" key="1">
    <source>
        <dbReference type="ARBA" id="ARBA00005854"/>
    </source>
</evidence>
<dbReference type="InterPro" id="IPR036291">
    <property type="entry name" value="NAD(P)-bd_dom_sf"/>
</dbReference>
<dbReference type="InterPro" id="IPR006139">
    <property type="entry name" value="D-isomer_2_OHA_DH_cat_dom"/>
</dbReference>